<gene>
    <name evidence="2" type="ORF">SUNI508_08761</name>
</gene>
<feature type="region of interest" description="Disordered" evidence="1">
    <location>
        <begin position="597"/>
        <end position="666"/>
    </location>
</feature>
<feature type="compositionally biased region" description="Acidic residues" evidence="1">
    <location>
        <begin position="284"/>
        <end position="315"/>
    </location>
</feature>
<feature type="compositionally biased region" description="Basic and acidic residues" evidence="1">
    <location>
        <begin position="316"/>
        <end position="337"/>
    </location>
</feature>
<evidence type="ECO:0000256" key="1">
    <source>
        <dbReference type="SAM" id="MobiDB-lite"/>
    </source>
</evidence>
<feature type="compositionally biased region" description="Gly residues" evidence="1">
    <location>
        <begin position="253"/>
        <end position="262"/>
    </location>
</feature>
<feature type="compositionally biased region" description="Basic and acidic residues" evidence="1">
    <location>
        <begin position="793"/>
        <end position="815"/>
    </location>
</feature>
<protein>
    <submittedName>
        <fullName evidence="2">Apopolysialoglycoprotein</fullName>
    </submittedName>
</protein>
<feature type="region of interest" description="Disordered" evidence="1">
    <location>
        <begin position="87"/>
        <end position="117"/>
    </location>
</feature>
<evidence type="ECO:0000313" key="2">
    <source>
        <dbReference type="EMBL" id="KAK9417401.1"/>
    </source>
</evidence>
<feature type="region of interest" description="Disordered" evidence="1">
    <location>
        <begin position="199"/>
        <end position="448"/>
    </location>
</feature>
<sequence length="815" mass="86941">MAPTMRTTQTRRGNRAGYQEHDDFEGLPVRQWRQEWVSIAPPPQIETAQKNDVWAIELPHGMPKDSNLLPTHTQELLRAARSGRLYKRPAPVEEEEAEADAAPEKPEKKEEDPSTKGYMVKVWKQIPRNAEGPTISHLAKRRKGTVTLSAALPPGNTAGPTVTKATVRRIDAAGNPYNQEVILAAGQPVDGEIISTTVVQAPSANASADNTAATQVRRRPPPPKRKAKGPGRGRKKKLLPLPGPSVTQSGAPGVEGGEGGVKPDGAADGIKQEGGSDNQRQDSEMADGDDDDEGDDDGDEGDEGEEGDEDDGEILESEKGTPARKEGSLDQEIKHSPSVDPPTITAPTLDADAMDISVDEPGIPTPQVQPSAILPPIQPPPNSILPNYEGSPLKNVLIPSPTEPTKPATPSLPPVAGTSAPSQPSTSATSVPETIVPESEVPELDSSLRSEPILAPLPSVEAPPTVAETMAQETMPSELLVSADTEMTDVAPAQPDTVVESKILSSTDTETGRTVVEEIIQTTTVPLNDEAPPTKPFVAEEVVNAPEELSPQSQPEVKEIPSPVIQEPVDFIQEPAIAVQEPVEPAREIQEESIQGSINPIQGPINPIQEPINPAQEPVESAQEPVLPIHEPIESAQEPVENIREPTESFQEPVIPTQQPEPSALPQQNELRLASPVTQIREVTELSAAPATEVSTTKVDVVEAPATILPALNPLQTEAPAPIPTPAPLTDEREPESPDLLGGLVAALDRHSESRNEQRIDTLPAVSPPPTIPAAQPPVAEPVLVEVVSTELRPQEMPEEKPEERPEEKSEAVGE</sequence>
<feature type="compositionally biased region" description="Basic and acidic residues" evidence="1">
    <location>
        <begin position="102"/>
        <end position="114"/>
    </location>
</feature>
<feature type="region of interest" description="Disordered" evidence="1">
    <location>
        <begin position="712"/>
        <end position="815"/>
    </location>
</feature>
<feature type="compositionally biased region" description="Low complexity" evidence="1">
    <location>
        <begin position="598"/>
        <end position="616"/>
    </location>
</feature>
<feature type="compositionally biased region" description="Low complexity" evidence="1">
    <location>
        <begin position="201"/>
        <end position="214"/>
    </location>
</feature>
<dbReference type="Proteomes" id="UP001408356">
    <property type="component" value="Unassembled WGS sequence"/>
</dbReference>
<feature type="compositionally biased region" description="Basic and acidic residues" evidence="1">
    <location>
        <begin position="748"/>
        <end position="760"/>
    </location>
</feature>
<keyword evidence="3" id="KW-1185">Reference proteome</keyword>
<feature type="compositionally biased region" description="Low complexity" evidence="1">
    <location>
        <begin position="416"/>
        <end position="432"/>
    </location>
</feature>
<evidence type="ECO:0000313" key="3">
    <source>
        <dbReference type="Proteomes" id="UP001408356"/>
    </source>
</evidence>
<feature type="compositionally biased region" description="Basic residues" evidence="1">
    <location>
        <begin position="216"/>
        <end position="238"/>
    </location>
</feature>
<organism evidence="2 3">
    <name type="scientific">Seiridium unicorne</name>
    <dbReference type="NCBI Taxonomy" id="138068"/>
    <lineage>
        <taxon>Eukaryota</taxon>
        <taxon>Fungi</taxon>
        <taxon>Dikarya</taxon>
        <taxon>Ascomycota</taxon>
        <taxon>Pezizomycotina</taxon>
        <taxon>Sordariomycetes</taxon>
        <taxon>Xylariomycetidae</taxon>
        <taxon>Amphisphaeriales</taxon>
        <taxon>Sporocadaceae</taxon>
        <taxon>Seiridium</taxon>
    </lineage>
</organism>
<name>A0ABR2USW0_9PEZI</name>
<reference evidence="2 3" key="1">
    <citation type="journal article" date="2024" name="J. Plant Pathol.">
        <title>Sequence and assembly of the genome of Seiridium unicorne, isolate CBS 538.82, causal agent of cypress canker disease.</title>
        <authorList>
            <person name="Scali E."/>
            <person name="Rocca G.D."/>
            <person name="Danti R."/>
            <person name="Garbelotto M."/>
            <person name="Barberini S."/>
            <person name="Baroncelli R."/>
            <person name="Emiliani G."/>
        </authorList>
    </citation>
    <scope>NUCLEOTIDE SEQUENCE [LARGE SCALE GENOMIC DNA]</scope>
    <source>
        <strain evidence="2 3">BM-138-508</strain>
    </source>
</reference>
<feature type="compositionally biased region" description="Polar residues" evidence="1">
    <location>
        <begin position="1"/>
        <end position="11"/>
    </location>
</feature>
<feature type="region of interest" description="Disordered" evidence="1">
    <location>
        <begin position="1"/>
        <end position="26"/>
    </location>
</feature>
<proteinExistence type="predicted"/>
<accession>A0ABR2USW0</accession>
<feature type="compositionally biased region" description="Acidic residues" evidence="1">
    <location>
        <begin position="92"/>
        <end position="101"/>
    </location>
</feature>
<feature type="compositionally biased region" description="Pro residues" evidence="1">
    <location>
        <begin position="766"/>
        <end position="780"/>
    </location>
</feature>
<dbReference type="EMBL" id="JARVKF010000398">
    <property type="protein sequence ID" value="KAK9417401.1"/>
    <property type="molecule type" value="Genomic_DNA"/>
</dbReference>
<comment type="caution">
    <text evidence="2">The sequence shown here is derived from an EMBL/GenBank/DDBJ whole genome shotgun (WGS) entry which is preliminary data.</text>
</comment>
<feature type="compositionally biased region" description="Polar residues" evidence="1">
    <location>
        <begin position="656"/>
        <end position="666"/>
    </location>
</feature>